<evidence type="ECO:0000256" key="1">
    <source>
        <dbReference type="SAM" id="Coils"/>
    </source>
</evidence>
<comment type="caution">
    <text evidence="3">The sequence shown here is derived from an EMBL/GenBank/DDBJ whole genome shotgun (WGS) entry which is preliminary data.</text>
</comment>
<feature type="region of interest" description="Disordered" evidence="2">
    <location>
        <begin position="304"/>
        <end position="348"/>
    </location>
</feature>
<feature type="coiled-coil region" evidence="1">
    <location>
        <begin position="694"/>
        <end position="721"/>
    </location>
</feature>
<name>A0A1V8SHA3_9PEZI</name>
<feature type="region of interest" description="Disordered" evidence="2">
    <location>
        <begin position="552"/>
        <end position="580"/>
    </location>
</feature>
<feature type="region of interest" description="Disordered" evidence="2">
    <location>
        <begin position="450"/>
        <end position="490"/>
    </location>
</feature>
<feature type="region of interest" description="Disordered" evidence="2">
    <location>
        <begin position="1044"/>
        <end position="1069"/>
    </location>
</feature>
<reference evidence="4" key="1">
    <citation type="submission" date="2017-03" db="EMBL/GenBank/DDBJ databases">
        <title>Genomes of endolithic fungi from Antarctica.</title>
        <authorList>
            <person name="Coleine C."/>
            <person name="Masonjones S."/>
            <person name="Stajich J.E."/>
        </authorList>
    </citation>
    <scope>NUCLEOTIDE SEQUENCE [LARGE SCALE GENOMIC DNA]</scope>
    <source>
        <strain evidence="4">CCFEE 5527</strain>
    </source>
</reference>
<feature type="compositionally biased region" description="Low complexity" evidence="2">
    <location>
        <begin position="459"/>
        <end position="482"/>
    </location>
</feature>
<protein>
    <submittedName>
        <fullName evidence="3">Uncharacterized protein</fullName>
    </submittedName>
</protein>
<feature type="region of interest" description="Disordered" evidence="2">
    <location>
        <begin position="391"/>
        <end position="416"/>
    </location>
</feature>
<dbReference type="Proteomes" id="UP000192596">
    <property type="component" value="Unassembled WGS sequence"/>
</dbReference>
<gene>
    <name evidence="3" type="ORF">B0A48_15779</name>
</gene>
<feature type="region of interest" description="Disordered" evidence="2">
    <location>
        <begin position="771"/>
        <end position="986"/>
    </location>
</feature>
<dbReference type="STRING" id="1507870.A0A1V8SHA3"/>
<sequence>MASSTPSAAQQGNAASNVQPPAVDMSALLQGISSEQLAVIGHLFQTGQLQLPPQPPQTLVPTPSQDARLSTEGVNGVRPTSNGHTNRVAADKEEGEWDEDDMDISGQRDFLHPPPTGPRKRSPAATDRRRRPSDGKNRMRKLSVTHPSPLVSARVSAHRQAKRDAAKTFILAVHEAGFSFDDLAREVNDARLLGVLFHELGLGVAPVRKKQADVPSSARLLDQIAPAPQPTASNLITASPSQPPNTTSPTADRNTLTKPAAAIAATSSLPKLASAIKKTAPVKPAEAGDRSAYLARLQALKSKAAAPASKTNATDAAPSQSVASPRSEPPASITATKQTRSIPAAMPTATRELPASPAISMNPPIMPAEARPKTQINTELVKQRLAALKEARTRKDVGDITPSSAQPGSQLGGASGSAMYNAVAQAVHAAAPDLSSQHVHDAVAAIASQSVQPTPLPTASVQDSSSSSAAQHMQDQASSQQQPPAPFASLPVYSPSGASFGGLPGLPGLFMSGSPFGTHLPGLPLPSAPPTQTIFGAQPIASFVPKAALGHTSSNAPSTYDSDSSSHLNSVFSPSDPGNSVALSASAAGVKRGSAAISTYPSKRTFGKPVIDHVVIDNSDEEGEVDEEEESEFDEDDMDIEDADTAASTNVPAMTSGNRNVQNALPPSAIALPSPGSFTADMTSGSSTPGGTAYHRKLLEIQEMNKRIENMRAQKAKARGSSTPVQNGTSTAVDMASIAPPSTGAVGQEAAPPADTSVESAANMLVKADEALDKLSDSSTADEMDVSSEEDGEVEEDVPSEQIALAVEDDAADEHYETELLEQDDDLQAGSATDGATKTSAEAQLGQIVAQPFEDESSDNSSDGEIEKIPAPIPVSAVPEPSQDIDSSDASSMDDSDAEMYGTAQHAVLPSTLPSSAVNTQPAPTSRLDHVEQVVSLSPDEESEDDYEPEDTRELLEPTMQEPLSDAPVQELTQDRDARPAQSNGAVFKAKDVAKVQISTMSRTEELASRREDRLEEERLSEEARKARIAAKLAELGNAGMSHAERNAAAGSSMAPAPLQADSPGLQSSAVATDSEDFAQVYDLDVAPELQSAREEKVDEIEEPDEQAKSRFTPYQTPLARFKNFRYHPEFNSYVPGGHKSLTYNNKIKDQVALCSTELDDSDLLRVYGTNNIPAGTPESKQRWKQGLGAVVKALRGTDSGKDVNAIADAIVKFRRDFLNAPDKVLDLGL</sequence>
<feature type="compositionally biased region" description="Low complexity" evidence="2">
    <location>
        <begin position="237"/>
        <end position="250"/>
    </location>
</feature>
<evidence type="ECO:0000313" key="3">
    <source>
        <dbReference type="EMBL" id="OQN98518.1"/>
    </source>
</evidence>
<feature type="region of interest" description="Disordered" evidence="2">
    <location>
        <begin position="1002"/>
        <end position="1022"/>
    </location>
</feature>
<feature type="compositionally biased region" description="Acidic residues" evidence="2">
    <location>
        <begin position="780"/>
        <end position="799"/>
    </location>
</feature>
<feature type="region of interest" description="Disordered" evidence="2">
    <location>
        <begin position="618"/>
        <end position="638"/>
    </location>
</feature>
<feature type="compositionally biased region" description="Polar residues" evidence="2">
    <location>
        <begin position="912"/>
        <end position="924"/>
    </location>
</feature>
<evidence type="ECO:0000313" key="4">
    <source>
        <dbReference type="Proteomes" id="UP000192596"/>
    </source>
</evidence>
<feature type="compositionally biased region" description="Basic and acidic residues" evidence="2">
    <location>
        <begin position="1003"/>
        <end position="1022"/>
    </location>
</feature>
<dbReference type="OrthoDB" id="1922977at2759"/>
<evidence type="ECO:0000256" key="2">
    <source>
        <dbReference type="SAM" id="MobiDB-lite"/>
    </source>
</evidence>
<feature type="compositionally biased region" description="Acidic residues" evidence="2">
    <location>
        <begin position="853"/>
        <end position="864"/>
    </location>
</feature>
<feature type="compositionally biased region" description="Low complexity" evidence="2">
    <location>
        <begin position="882"/>
        <end position="891"/>
    </location>
</feature>
<proteinExistence type="predicted"/>
<dbReference type="InParanoid" id="A0A1V8SHA3"/>
<feature type="region of interest" description="Disordered" evidence="2">
    <location>
        <begin position="230"/>
        <end position="254"/>
    </location>
</feature>
<accession>A0A1V8SHA3</accession>
<feature type="compositionally biased region" description="Acidic residues" evidence="2">
    <location>
        <begin position="93"/>
        <end position="103"/>
    </location>
</feature>
<keyword evidence="1" id="KW-0175">Coiled coil</keyword>
<dbReference type="AlphaFoldDB" id="A0A1V8SHA3"/>
<feature type="compositionally biased region" description="Low complexity" evidence="2">
    <location>
        <begin position="304"/>
        <end position="317"/>
    </location>
</feature>
<dbReference type="EMBL" id="NAJO01000045">
    <property type="protein sequence ID" value="OQN98518.1"/>
    <property type="molecule type" value="Genomic_DNA"/>
</dbReference>
<keyword evidence="4" id="KW-1185">Reference proteome</keyword>
<feature type="compositionally biased region" description="Polar residues" evidence="2">
    <location>
        <begin position="830"/>
        <end position="842"/>
    </location>
</feature>
<organism evidence="3 4">
    <name type="scientific">Cryoendolithus antarcticus</name>
    <dbReference type="NCBI Taxonomy" id="1507870"/>
    <lineage>
        <taxon>Eukaryota</taxon>
        <taxon>Fungi</taxon>
        <taxon>Dikarya</taxon>
        <taxon>Ascomycota</taxon>
        <taxon>Pezizomycotina</taxon>
        <taxon>Dothideomycetes</taxon>
        <taxon>Dothideomycetidae</taxon>
        <taxon>Cladosporiales</taxon>
        <taxon>Cladosporiaceae</taxon>
        <taxon>Cryoendolithus</taxon>
    </lineage>
</organism>
<feature type="region of interest" description="Disordered" evidence="2">
    <location>
        <begin position="49"/>
        <end position="153"/>
    </location>
</feature>
<feature type="compositionally biased region" description="Acidic residues" evidence="2">
    <location>
        <begin position="939"/>
        <end position="949"/>
    </location>
</feature>